<evidence type="ECO:0000259" key="1">
    <source>
        <dbReference type="Pfam" id="PF00651"/>
    </source>
</evidence>
<dbReference type="EMBL" id="KN832990">
    <property type="protein sequence ID" value="KIM83729.1"/>
    <property type="molecule type" value="Genomic_DNA"/>
</dbReference>
<reference evidence="3" key="2">
    <citation type="submission" date="2015-01" db="EMBL/GenBank/DDBJ databases">
        <title>Evolutionary Origins and Diversification of the Mycorrhizal Mutualists.</title>
        <authorList>
            <consortium name="DOE Joint Genome Institute"/>
            <consortium name="Mycorrhizal Genomics Consortium"/>
            <person name="Kohler A."/>
            <person name="Kuo A."/>
            <person name="Nagy L.G."/>
            <person name="Floudas D."/>
            <person name="Copeland A."/>
            <person name="Barry K.W."/>
            <person name="Cichocki N."/>
            <person name="Veneault-Fourrey C."/>
            <person name="LaButti K."/>
            <person name="Lindquist E.A."/>
            <person name="Lipzen A."/>
            <person name="Lundell T."/>
            <person name="Morin E."/>
            <person name="Murat C."/>
            <person name="Riley R."/>
            <person name="Ohm R."/>
            <person name="Sun H."/>
            <person name="Tunlid A."/>
            <person name="Henrissat B."/>
            <person name="Grigoriev I.V."/>
            <person name="Hibbett D.S."/>
            <person name="Martin F."/>
        </authorList>
    </citation>
    <scope>NUCLEOTIDE SEQUENCE [LARGE SCALE GENOMIC DNA]</scope>
    <source>
        <strain evidence="3">F 1598</strain>
    </source>
</reference>
<sequence length="154" mass="17066">ASDSDITLQSSDVVLFEVHHKNLEVHSEGFAGTDAISSSAEKEVVPLSENSAVLKLLLQFMYRQPQPNLKTVGFETLAALAEAAEKYQVYSATTLCNIFMQRAVPWHAFEVLIYAFKHNYPDLMDEAAPLAIKSQKKILSVTSDLQPALLLAWV</sequence>
<dbReference type="OrthoDB" id="3184970at2759"/>
<feature type="domain" description="BTB" evidence="1">
    <location>
        <begin position="4"/>
        <end position="101"/>
    </location>
</feature>
<dbReference type="InterPro" id="IPR000210">
    <property type="entry name" value="BTB/POZ_dom"/>
</dbReference>
<dbReference type="SUPFAM" id="SSF54695">
    <property type="entry name" value="POZ domain"/>
    <property type="match status" value="1"/>
</dbReference>
<dbReference type="Pfam" id="PF00651">
    <property type="entry name" value="BTB"/>
    <property type="match status" value="1"/>
</dbReference>
<dbReference type="InParanoid" id="A0A0C3FW25"/>
<gene>
    <name evidence="2" type="ORF">PILCRDRAFT_69276</name>
</gene>
<dbReference type="AlphaFoldDB" id="A0A0C3FW25"/>
<evidence type="ECO:0000313" key="2">
    <source>
        <dbReference type="EMBL" id="KIM83729.1"/>
    </source>
</evidence>
<protein>
    <recommendedName>
        <fullName evidence="1">BTB domain-containing protein</fullName>
    </recommendedName>
</protein>
<dbReference type="Gene3D" id="3.30.710.10">
    <property type="entry name" value="Potassium Channel Kv1.1, Chain A"/>
    <property type="match status" value="1"/>
</dbReference>
<name>A0A0C3FW25_PILCF</name>
<proteinExistence type="predicted"/>
<evidence type="ECO:0000313" key="3">
    <source>
        <dbReference type="Proteomes" id="UP000054166"/>
    </source>
</evidence>
<dbReference type="Proteomes" id="UP000054166">
    <property type="component" value="Unassembled WGS sequence"/>
</dbReference>
<accession>A0A0C3FW25</accession>
<dbReference type="STRING" id="765440.A0A0C3FW25"/>
<dbReference type="HOGENOM" id="CLU_075133_3_1_1"/>
<reference evidence="2 3" key="1">
    <citation type="submission" date="2014-04" db="EMBL/GenBank/DDBJ databases">
        <authorList>
            <consortium name="DOE Joint Genome Institute"/>
            <person name="Kuo A."/>
            <person name="Tarkka M."/>
            <person name="Buscot F."/>
            <person name="Kohler A."/>
            <person name="Nagy L.G."/>
            <person name="Floudas D."/>
            <person name="Copeland A."/>
            <person name="Barry K.W."/>
            <person name="Cichocki N."/>
            <person name="Veneault-Fourrey C."/>
            <person name="LaButti K."/>
            <person name="Lindquist E.A."/>
            <person name="Lipzen A."/>
            <person name="Lundell T."/>
            <person name="Morin E."/>
            <person name="Murat C."/>
            <person name="Sun H."/>
            <person name="Tunlid A."/>
            <person name="Henrissat B."/>
            <person name="Grigoriev I.V."/>
            <person name="Hibbett D.S."/>
            <person name="Martin F."/>
            <person name="Nordberg H.P."/>
            <person name="Cantor M.N."/>
            <person name="Hua S.X."/>
        </authorList>
    </citation>
    <scope>NUCLEOTIDE SEQUENCE [LARGE SCALE GENOMIC DNA]</scope>
    <source>
        <strain evidence="2 3">F 1598</strain>
    </source>
</reference>
<keyword evidence="3" id="KW-1185">Reference proteome</keyword>
<dbReference type="InterPro" id="IPR011333">
    <property type="entry name" value="SKP1/BTB/POZ_sf"/>
</dbReference>
<organism evidence="2 3">
    <name type="scientific">Piloderma croceum (strain F 1598)</name>
    <dbReference type="NCBI Taxonomy" id="765440"/>
    <lineage>
        <taxon>Eukaryota</taxon>
        <taxon>Fungi</taxon>
        <taxon>Dikarya</taxon>
        <taxon>Basidiomycota</taxon>
        <taxon>Agaricomycotina</taxon>
        <taxon>Agaricomycetes</taxon>
        <taxon>Agaricomycetidae</taxon>
        <taxon>Atheliales</taxon>
        <taxon>Atheliaceae</taxon>
        <taxon>Piloderma</taxon>
    </lineage>
</organism>
<feature type="non-terminal residue" evidence="2">
    <location>
        <position position="1"/>
    </location>
</feature>